<accession>A0A1R0GTW6</accession>
<evidence type="ECO:0000256" key="5">
    <source>
        <dbReference type="ARBA" id="ARBA00022777"/>
    </source>
</evidence>
<dbReference type="OrthoDB" id="193931at2759"/>
<dbReference type="SUPFAM" id="SSF56112">
    <property type="entry name" value="Protein kinase-like (PK-like)"/>
    <property type="match status" value="1"/>
</dbReference>
<dbReference type="PANTHER" id="PTHR43895:SF32">
    <property type="entry name" value="SERINE_THREONINE-PROTEIN KINASE CHK1"/>
    <property type="match status" value="1"/>
</dbReference>
<feature type="compositionally biased region" description="Polar residues" evidence="9">
    <location>
        <begin position="328"/>
        <end position="346"/>
    </location>
</feature>
<evidence type="ECO:0000256" key="1">
    <source>
        <dbReference type="ARBA" id="ARBA00012513"/>
    </source>
</evidence>
<feature type="domain" description="KA1" evidence="11">
    <location>
        <begin position="932"/>
        <end position="982"/>
    </location>
</feature>
<dbReference type="STRING" id="133383.A0A1R0GTW6"/>
<gene>
    <name evidence="12" type="ORF">AYI68_g5569</name>
</gene>
<dbReference type="Gene3D" id="1.10.510.10">
    <property type="entry name" value="Transferase(Phosphotransferase) domain 1"/>
    <property type="match status" value="1"/>
</dbReference>
<evidence type="ECO:0000256" key="7">
    <source>
        <dbReference type="ARBA" id="ARBA00047899"/>
    </source>
</evidence>
<evidence type="ECO:0000313" key="13">
    <source>
        <dbReference type="Proteomes" id="UP000187455"/>
    </source>
</evidence>
<organism evidence="12 13">
    <name type="scientific">Smittium mucronatum</name>
    <dbReference type="NCBI Taxonomy" id="133383"/>
    <lineage>
        <taxon>Eukaryota</taxon>
        <taxon>Fungi</taxon>
        <taxon>Fungi incertae sedis</taxon>
        <taxon>Zoopagomycota</taxon>
        <taxon>Kickxellomycotina</taxon>
        <taxon>Harpellomycetes</taxon>
        <taxon>Harpellales</taxon>
        <taxon>Legeriomycetaceae</taxon>
        <taxon>Smittium</taxon>
    </lineage>
</organism>
<comment type="catalytic activity">
    <reaction evidence="7">
        <text>L-threonyl-[protein] + ATP = O-phospho-L-threonyl-[protein] + ADP + H(+)</text>
        <dbReference type="Rhea" id="RHEA:46608"/>
        <dbReference type="Rhea" id="RHEA-COMP:11060"/>
        <dbReference type="Rhea" id="RHEA-COMP:11605"/>
        <dbReference type="ChEBI" id="CHEBI:15378"/>
        <dbReference type="ChEBI" id="CHEBI:30013"/>
        <dbReference type="ChEBI" id="CHEBI:30616"/>
        <dbReference type="ChEBI" id="CHEBI:61977"/>
        <dbReference type="ChEBI" id="CHEBI:456216"/>
        <dbReference type="EC" id="2.7.11.1"/>
    </reaction>
</comment>
<evidence type="ECO:0000256" key="6">
    <source>
        <dbReference type="ARBA" id="ARBA00022840"/>
    </source>
</evidence>
<dbReference type="PANTHER" id="PTHR43895">
    <property type="entry name" value="CALCIUM/CALMODULIN-DEPENDENT PROTEIN KINASE KINASE-RELATED"/>
    <property type="match status" value="1"/>
</dbReference>
<keyword evidence="3" id="KW-0808">Transferase</keyword>
<feature type="region of interest" description="Disordered" evidence="9">
    <location>
        <begin position="1011"/>
        <end position="1041"/>
    </location>
</feature>
<evidence type="ECO:0000256" key="2">
    <source>
        <dbReference type="ARBA" id="ARBA00022527"/>
    </source>
</evidence>
<dbReference type="InterPro" id="IPR011009">
    <property type="entry name" value="Kinase-like_dom_sf"/>
</dbReference>
<sequence>MITSCGSPCYAAPEVVVSDGMYAGTAVDVWSCGVILYAMLAGYLPFDDDPSNPEGDNINQLYKYILTTELVFPDHISYSAKSLLKRILVSDPSERATMAEIRSHEWLEPYSHFFKDIESHIHRDSDTPSIQVSESTHMLNAINLDQMDAFSNELELNDTQDQFVPLEDQLVFPDNYFRLPNSTNPEISFSNSHRDSFHTDAILPDAHMLHDNVHRNASFDDLKSLKNSSSDYTKFTSQINSSQQPNNTFHGSPSQGISYFSQSKADNMIVTPIKSYSEPINISPSPFLKNKVEFDDDNGFDELMKIILVNKDKPTKDSAGGENPYMEFSNSSNTQTNQDYSKDLPQSSNQFYDFPISHSSYPNSYHPEGKHDYFCPDFQFDFQDTKPKNSLNVAESQTKTYSGKELKDVKKQLHSRSDSILNSIQHPKDPQQTPNSSHTHISSQIPLIPLGNTDFSNSESLKDSILKKVANAQPSRLRENVPSSSLRVKPNLVTVGIPVDSVLSPHSPNPKSKELSPINLGFKIGAGIASQPIKSRNNSNRNSGISGKRVLDFFSGNSKKSNNRLSLRQDFRNGEVISIANNDAAGDSDLSAIGKSSTPAGNTAFVDKKTQIPNSTITDNKLNVSSAQNADFHRFITEGPQILSQMRTHRGAIDPLCISSMPPSELFQHILQTLDNLGLIVISTHGLSARVLRPKISDKSLLKPIVIGATYPISLPIESNFTISDKNIPMSDRRESATGLSARSDNSESSFVIYENLNSSKTQDYKEKGQPNITTDSPIFLNPPIIRTRATPVVPTYDITPVDGSSLDRGIHGEYEPANSKKSDQFQLFGLTNKFKLLKRALTKTGPRSSVAASPKSKPAIENIYYDTNDESERRILQTNYFTEETSMQTKNMETFPRSFSNQNTKNNLAPPEKKFVPSKCAPVPPPYGNSSLDSNDEVQFNVEVCKLKNLSHLFVVTLSRRKGNAWSYKYLYHLFIDSLNLKKYGVYMENPYASIIVPFSNISISPAKESSQFNQNDKNTSQKPNSLNADQPIPIPESNLASNSYPVMLNN</sequence>
<evidence type="ECO:0000313" key="12">
    <source>
        <dbReference type="EMBL" id="OLY80336.1"/>
    </source>
</evidence>
<dbReference type="Pfam" id="PF00069">
    <property type="entry name" value="Pkinase"/>
    <property type="match status" value="1"/>
</dbReference>
<dbReference type="SMART" id="SM00220">
    <property type="entry name" value="S_TKc"/>
    <property type="match status" value="1"/>
</dbReference>
<dbReference type="InterPro" id="IPR000719">
    <property type="entry name" value="Prot_kinase_dom"/>
</dbReference>
<protein>
    <recommendedName>
        <fullName evidence="1">non-specific serine/threonine protein kinase</fullName>
        <ecNumber evidence="1">2.7.11.1</ecNumber>
    </recommendedName>
</protein>
<evidence type="ECO:0000256" key="4">
    <source>
        <dbReference type="ARBA" id="ARBA00022741"/>
    </source>
</evidence>
<comment type="catalytic activity">
    <reaction evidence="8">
        <text>L-seryl-[protein] + ATP = O-phospho-L-seryl-[protein] + ADP + H(+)</text>
        <dbReference type="Rhea" id="RHEA:17989"/>
        <dbReference type="Rhea" id="RHEA-COMP:9863"/>
        <dbReference type="Rhea" id="RHEA-COMP:11604"/>
        <dbReference type="ChEBI" id="CHEBI:15378"/>
        <dbReference type="ChEBI" id="CHEBI:29999"/>
        <dbReference type="ChEBI" id="CHEBI:30616"/>
        <dbReference type="ChEBI" id="CHEBI:83421"/>
        <dbReference type="ChEBI" id="CHEBI:456216"/>
        <dbReference type="EC" id="2.7.11.1"/>
    </reaction>
</comment>
<feature type="region of interest" description="Disordered" evidence="9">
    <location>
        <begin position="422"/>
        <end position="442"/>
    </location>
</feature>
<dbReference type="Pfam" id="PF02149">
    <property type="entry name" value="KA1"/>
    <property type="match status" value="1"/>
</dbReference>
<feature type="region of interest" description="Disordered" evidence="9">
    <location>
        <begin position="313"/>
        <end position="346"/>
    </location>
</feature>
<evidence type="ECO:0000259" key="10">
    <source>
        <dbReference type="PROSITE" id="PS50011"/>
    </source>
</evidence>
<feature type="compositionally biased region" description="Polar residues" evidence="9">
    <location>
        <begin position="1011"/>
        <end position="1030"/>
    </location>
</feature>
<dbReference type="GO" id="GO:0005524">
    <property type="term" value="F:ATP binding"/>
    <property type="evidence" value="ECO:0007669"/>
    <property type="project" value="UniProtKB-KW"/>
</dbReference>
<evidence type="ECO:0000259" key="11">
    <source>
        <dbReference type="PROSITE" id="PS50032"/>
    </source>
</evidence>
<dbReference type="EMBL" id="LSSL01003567">
    <property type="protein sequence ID" value="OLY80336.1"/>
    <property type="molecule type" value="Genomic_DNA"/>
</dbReference>
<dbReference type="Gene3D" id="3.30.310.80">
    <property type="entry name" value="Kinase associated domain 1, KA1"/>
    <property type="match status" value="1"/>
</dbReference>
<dbReference type="Proteomes" id="UP000187455">
    <property type="component" value="Unassembled WGS sequence"/>
</dbReference>
<keyword evidence="13" id="KW-1185">Reference proteome</keyword>
<evidence type="ECO:0000256" key="3">
    <source>
        <dbReference type="ARBA" id="ARBA00022679"/>
    </source>
</evidence>
<keyword evidence="5 12" id="KW-0418">Kinase</keyword>
<keyword evidence="4" id="KW-0547">Nucleotide-binding</keyword>
<proteinExistence type="predicted"/>
<keyword evidence="6" id="KW-0067">ATP-binding</keyword>
<feature type="domain" description="Protein kinase" evidence="10">
    <location>
        <begin position="1"/>
        <end position="107"/>
    </location>
</feature>
<dbReference type="AlphaFoldDB" id="A0A1R0GTW6"/>
<name>A0A1R0GTW6_9FUNG</name>
<evidence type="ECO:0000256" key="9">
    <source>
        <dbReference type="SAM" id="MobiDB-lite"/>
    </source>
</evidence>
<keyword evidence="2" id="KW-0723">Serine/threonine-protein kinase</keyword>
<dbReference type="GO" id="GO:0007165">
    <property type="term" value="P:signal transduction"/>
    <property type="evidence" value="ECO:0007669"/>
    <property type="project" value="TreeGrafter"/>
</dbReference>
<dbReference type="PROSITE" id="PS50011">
    <property type="entry name" value="PROTEIN_KINASE_DOM"/>
    <property type="match status" value="1"/>
</dbReference>
<dbReference type="GO" id="GO:0004674">
    <property type="term" value="F:protein serine/threonine kinase activity"/>
    <property type="evidence" value="ECO:0007669"/>
    <property type="project" value="UniProtKB-KW"/>
</dbReference>
<evidence type="ECO:0000256" key="8">
    <source>
        <dbReference type="ARBA" id="ARBA00048679"/>
    </source>
</evidence>
<comment type="caution">
    <text evidence="12">The sequence shown here is derived from an EMBL/GenBank/DDBJ whole genome shotgun (WGS) entry which is preliminary data.</text>
</comment>
<dbReference type="PROSITE" id="PS50032">
    <property type="entry name" value="KA1"/>
    <property type="match status" value="1"/>
</dbReference>
<reference evidence="12 13" key="1">
    <citation type="journal article" date="2016" name="Mol. Biol. Evol.">
        <title>Genome-Wide Survey of Gut Fungi (Harpellales) Reveals the First Horizontally Transferred Ubiquitin Gene from a Mosquito Host.</title>
        <authorList>
            <person name="Wang Y."/>
            <person name="White M.M."/>
            <person name="Kvist S."/>
            <person name="Moncalvo J.M."/>
        </authorList>
    </citation>
    <scope>NUCLEOTIDE SEQUENCE [LARGE SCALE GENOMIC DNA]</scope>
    <source>
        <strain evidence="12 13">ALG-7-W6</strain>
    </source>
</reference>
<dbReference type="InterPro" id="IPR001772">
    <property type="entry name" value="KA1_dom"/>
</dbReference>
<dbReference type="EC" id="2.7.11.1" evidence="1"/>